<evidence type="ECO:0000313" key="3">
    <source>
        <dbReference type="EMBL" id="ATI82931.1"/>
    </source>
</evidence>
<feature type="transmembrane region" description="Helical" evidence="1">
    <location>
        <begin position="12"/>
        <end position="33"/>
    </location>
</feature>
<dbReference type="GO" id="GO:0016747">
    <property type="term" value="F:acyltransferase activity, transferring groups other than amino-acyl groups"/>
    <property type="evidence" value="ECO:0007669"/>
    <property type="project" value="InterPro"/>
</dbReference>
<dbReference type="GO" id="GO:0000271">
    <property type="term" value="P:polysaccharide biosynthetic process"/>
    <property type="evidence" value="ECO:0007669"/>
    <property type="project" value="TreeGrafter"/>
</dbReference>
<dbReference type="RefSeq" id="WP_097385367.1">
    <property type="nucleotide sequence ID" value="NZ_CP023741.1"/>
</dbReference>
<dbReference type="Proteomes" id="UP000219422">
    <property type="component" value="Chromosome"/>
</dbReference>
<feature type="transmembrane region" description="Helical" evidence="1">
    <location>
        <begin position="87"/>
        <end position="108"/>
    </location>
</feature>
<keyword evidence="1" id="KW-1133">Transmembrane helix</keyword>
<dbReference type="GeneID" id="57780118"/>
<feature type="transmembrane region" description="Helical" evidence="1">
    <location>
        <begin position="48"/>
        <end position="66"/>
    </location>
</feature>
<accession>A0A291N6R1</accession>
<dbReference type="PANTHER" id="PTHR23028:SF131">
    <property type="entry name" value="BLR2367 PROTEIN"/>
    <property type="match status" value="1"/>
</dbReference>
<dbReference type="InterPro" id="IPR050879">
    <property type="entry name" value="Acyltransferase_3"/>
</dbReference>
<feature type="transmembrane region" description="Helical" evidence="1">
    <location>
        <begin position="286"/>
        <end position="308"/>
    </location>
</feature>
<sequence length="370" mass="40875">MQHSSTATRPKINALQALRAYAALSVMLGHGILEFHATKGTAMPFNEFPLVAGVDIFFVLSGFVMFHTSTGLWGDKRAPLRFWRRRFIRLVPLYWLFTSLMVATLLLLSRHVRSTEFDLWNVLCSYLFIPSERPGGRIAPVLSLGWTLNYEIFFYCLFGLCLRFDRRRGLSLLIGGFCALLAFTAIFPPTFTPLRFWGNSIILEFVAGIGLGLAYEQGRLRPSLALSCGLFLLGGCLLVAAGDTDLPRVIKGGIPACLMLCAALTLPARLDRTMPRPLILLGDSSYALYLSHRFVLRSVTLLFGAIAIPAGLEAYLYVATTLGGAVLLSILIYTYVEAPMLRLLLRRPRDAQPAPASSIRPILQADSPPC</sequence>
<keyword evidence="1" id="KW-0812">Transmembrane</keyword>
<feature type="transmembrane region" description="Helical" evidence="1">
    <location>
        <begin position="248"/>
        <end position="266"/>
    </location>
</feature>
<feature type="transmembrane region" description="Helical" evidence="1">
    <location>
        <begin position="138"/>
        <end position="158"/>
    </location>
</feature>
<evidence type="ECO:0000259" key="2">
    <source>
        <dbReference type="Pfam" id="PF01757"/>
    </source>
</evidence>
<gene>
    <name evidence="3" type="ORF">A6768_24980</name>
</gene>
<feature type="transmembrane region" description="Helical" evidence="1">
    <location>
        <begin position="314"/>
        <end position="336"/>
    </location>
</feature>
<organism evidence="3 4">
    <name type="scientific">Sphingobium yanoikuyae</name>
    <name type="common">Sphingomonas yanoikuyae</name>
    <dbReference type="NCBI Taxonomy" id="13690"/>
    <lineage>
        <taxon>Bacteria</taxon>
        <taxon>Pseudomonadati</taxon>
        <taxon>Pseudomonadota</taxon>
        <taxon>Alphaproteobacteria</taxon>
        <taxon>Sphingomonadales</taxon>
        <taxon>Sphingomonadaceae</taxon>
        <taxon>Sphingobium</taxon>
    </lineage>
</organism>
<dbReference type="AlphaFoldDB" id="A0A291N6R1"/>
<dbReference type="PANTHER" id="PTHR23028">
    <property type="entry name" value="ACETYLTRANSFERASE"/>
    <property type="match status" value="1"/>
</dbReference>
<proteinExistence type="predicted"/>
<reference evidence="3 4" key="1">
    <citation type="submission" date="2017-10" db="EMBL/GenBank/DDBJ databases">
        <title>Sphingobium yanoikuyae S72.</title>
        <authorList>
            <person name="Sanchez E."/>
            <person name="Bustos P."/>
            <person name="Mendoza P."/>
            <person name="Guo X."/>
            <person name="Mendoza A."/>
        </authorList>
    </citation>
    <scope>NUCLEOTIDE SEQUENCE [LARGE SCALE GENOMIC DNA]</scope>
    <source>
        <strain evidence="3 4">S72</strain>
    </source>
</reference>
<keyword evidence="1" id="KW-0472">Membrane</keyword>
<dbReference type="InterPro" id="IPR002656">
    <property type="entry name" value="Acyl_transf_3_dom"/>
</dbReference>
<name>A0A291N6R1_SPHYA</name>
<feature type="transmembrane region" description="Helical" evidence="1">
    <location>
        <begin position="224"/>
        <end position="242"/>
    </location>
</feature>
<evidence type="ECO:0000313" key="4">
    <source>
        <dbReference type="Proteomes" id="UP000219422"/>
    </source>
</evidence>
<evidence type="ECO:0000256" key="1">
    <source>
        <dbReference type="SAM" id="Phobius"/>
    </source>
</evidence>
<dbReference type="EMBL" id="CP023741">
    <property type="protein sequence ID" value="ATI82931.1"/>
    <property type="molecule type" value="Genomic_DNA"/>
</dbReference>
<dbReference type="GO" id="GO:0016020">
    <property type="term" value="C:membrane"/>
    <property type="evidence" value="ECO:0007669"/>
    <property type="project" value="TreeGrafter"/>
</dbReference>
<feature type="transmembrane region" description="Helical" evidence="1">
    <location>
        <begin position="170"/>
        <end position="190"/>
    </location>
</feature>
<feature type="domain" description="Acyltransferase 3" evidence="2">
    <location>
        <begin position="13"/>
        <end position="332"/>
    </location>
</feature>
<dbReference type="Pfam" id="PF01757">
    <property type="entry name" value="Acyl_transf_3"/>
    <property type="match status" value="1"/>
</dbReference>
<feature type="transmembrane region" description="Helical" evidence="1">
    <location>
        <begin position="196"/>
        <end position="215"/>
    </location>
</feature>
<dbReference type="KEGG" id="sya:A6768_24980"/>
<protein>
    <recommendedName>
        <fullName evidence="2">Acyltransferase 3 domain-containing protein</fullName>
    </recommendedName>
</protein>